<name>A0A1H1B033_9BURK</name>
<dbReference type="EMBL" id="FNKP01000001">
    <property type="protein sequence ID" value="SDQ45325.1"/>
    <property type="molecule type" value="Genomic_DNA"/>
</dbReference>
<dbReference type="RefSeq" id="WP_074763650.1">
    <property type="nucleotide sequence ID" value="NZ_FNKP01000001.1"/>
</dbReference>
<proteinExistence type="predicted"/>
<dbReference type="OrthoDB" id="9110673at2"/>
<gene>
    <name evidence="1" type="ORF">SAMN05443245_1432</name>
</gene>
<reference evidence="2" key="1">
    <citation type="submission" date="2016-10" db="EMBL/GenBank/DDBJ databases">
        <authorList>
            <person name="Varghese N."/>
        </authorList>
    </citation>
    <scope>NUCLEOTIDE SEQUENCE [LARGE SCALE GENOMIC DNA]</scope>
    <source>
        <strain evidence="2">GAS106B</strain>
    </source>
</reference>
<dbReference type="Proteomes" id="UP000183487">
    <property type="component" value="Unassembled WGS sequence"/>
</dbReference>
<sequence length="124" mass="13732">MSRPMSIEKVNEYGQNAVRIDIEGSAVLLDVADLDALIEHLGALRATMRPELPMAPVRTHQYVIEVDPCWHAEKHPLHDGAVLFLRHSGLGWAGFALPTESLAKLHHALTQQLESSLEVHGMLN</sequence>
<accession>A0A1H1B033</accession>
<keyword evidence="2" id="KW-1185">Reference proteome</keyword>
<organism evidence="1 2">
    <name type="scientific">Paraburkholderia fungorum</name>
    <dbReference type="NCBI Taxonomy" id="134537"/>
    <lineage>
        <taxon>Bacteria</taxon>
        <taxon>Pseudomonadati</taxon>
        <taxon>Pseudomonadota</taxon>
        <taxon>Betaproteobacteria</taxon>
        <taxon>Burkholderiales</taxon>
        <taxon>Burkholderiaceae</taxon>
        <taxon>Paraburkholderia</taxon>
    </lineage>
</organism>
<evidence type="ECO:0008006" key="3">
    <source>
        <dbReference type="Google" id="ProtNLM"/>
    </source>
</evidence>
<evidence type="ECO:0000313" key="2">
    <source>
        <dbReference type="Proteomes" id="UP000183487"/>
    </source>
</evidence>
<protein>
    <recommendedName>
        <fullName evidence="3">Phage tail protein</fullName>
    </recommendedName>
</protein>
<evidence type="ECO:0000313" key="1">
    <source>
        <dbReference type="EMBL" id="SDQ45325.1"/>
    </source>
</evidence>
<dbReference type="AlphaFoldDB" id="A0A1H1B033"/>